<dbReference type="OrthoDB" id="1640349at2"/>
<dbReference type="Pfam" id="PF06898">
    <property type="entry name" value="YqfD"/>
    <property type="match status" value="1"/>
</dbReference>
<proteinExistence type="predicted"/>
<keyword evidence="3" id="KW-1185">Reference proteome</keyword>
<dbReference type="RefSeq" id="WP_041090311.1">
    <property type="nucleotide sequence ID" value="NZ_JXRP01000019.1"/>
</dbReference>
<reference evidence="2 3" key="1">
    <citation type="submission" date="2015-01" db="EMBL/GenBank/DDBJ databases">
        <title>Genome sequencing of Jeotgalibacillus soli.</title>
        <authorList>
            <person name="Goh K.M."/>
            <person name="Chan K.-G."/>
            <person name="Yaakop A.S."/>
            <person name="Ee R."/>
            <person name="Gan H.M."/>
            <person name="Chan C.S."/>
        </authorList>
    </citation>
    <scope>NUCLEOTIDE SEQUENCE [LARGE SCALE GENOMIC DNA]</scope>
    <source>
        <strain evidence="2 3">P9</strain>
    </source>
</reference>
<keyword evidence="1" id="KW-1133">Transmembrane helix</keyword>
<feature type="transmembrane region" description="Helical" evidence="1">
    <location>
        <begin position="87"/>
        <end position="106"/>
    </location>
</feature>
<comment type="caution">
    <text evidence="2">The sequence shown here is derived from an EMBL/GenBank/DDBJ whole genome shotgun (WGS) entry which is preliminary data.</text>
</comment>
<keyword evidence="1" id="KW-0812">Transmembrane</keyword>
<evidence type="ECO:0000256" key="1">
    <source>
        <dbReference type="SAM" id="Phobius"/>
    </source>
</evidence>
<dbReference type="PATRIC" id="fig|889306.3.peg.3429"/>
<dbReference type="InterPro" id="IPR010690">
    <property type="entry name" value="YqfD"/>
</dbReference>
<dbReference type="Proteomes" id="UP000031938">
    <property type="component" value="Unassembled WGS sequence"/>
</dbReference>
<dbReference type="PIRSF" id="PIRSF029895">
    <property type="entry name" value="SpoIV"/>
    <property type="match status" value="1"/>
</dbReference>
<dbReference type="AlphaFoldDB" id="A0A0C2VKD7"/>
<evidence type="ECO:0000313" key="3">
    <source>
        <dbReference type="Proteomes" id="UP000031938"/>
    </source>
</evidence>
<evidence type="ECO:0000313" key="2">
    <source>
        <dbReference type="EMBL" id="KIL44448.1"/>
    </source>
</evidence>
<name>A0A0C2VKD7_9BACL</name>
<accession>A0A0C2VKD7</accession>
<evidence type="ECO:0008006" key="4">
    <source>
        <dbReference type="Google" id="ProtNLM"/>
    </source>
</evidence>
<organism evidence="2 3">
    <name type="scientific">Jeotgalibacillus soli</name>
    <dbReference type="NCBI Taxonomy" id="889306"/>
    <lineage>
        <taxon>Bacteria</taxon>
        <taxon>Bacillati</taxon>
        <taxon>Bacillota</taxon>
        <taxon>Bacilli</taxon>
        <taxon>Bacillales</taxon>
        <taxon>Caryophanaceae</taxon>
        <taxon>Jeotgalibacillus</taxon>
    </lineage>
</organism>
<dbReference type="NCBIfam" id="TIGR02876">
    <property type="entry name" value="spore_yqfD"/>
    <property type="match status" value="1"/>
</dbReference>
<dbReference type="EMBL" id="JXRP01000019">
    <property type="protein sequence ID" value="KIL44448.1"/>
    <property type="molecule type" value="Genomic_DNA"/>
</dbReference>
<keyword evidence="1" id="KW-0472">Membrane</keyword>
<protein>
    <recommendedName>
        <fullName evidence="4">Stage IV sporulation protein</fullName>
    </recommendedName>
</protein>
<sequence>MKRILPGTVLVTVKGDAHAIVIRRLHEAGVPLRQIKVIQANKIEFLVTIQSLSAVRKAAYRSGCRIDLKQSGGLVFFAKKMFTIRSFLLWMLIAVGIVIVLSQFLWSIELAGATPEIQQEVKEALKEQGIRSGRLQRSLPKENDVASALYKHVDKLSWMGMEWKGTTLIIRLKEKQGMLFEENNQPSHIVAAKTGTIQSMLIEAGQPIEKVNSVVKKGQIIVSGLVGREEDQKAVASKGVVLAETWYEVNVAMPLTLTREELTGEETTRMYLHFQDWRSPPLHIKPVPYKRSIEEVTEHDFKLFGKELPFRRSNVHYLEVERKKESIDRKQAINIALKVARKEVLSLIGGIGHIQNEKILHEQIENGKVKLTIYFQTIEDIAEVKPFTEETRE</sequence>
<gene>
    <name evidence="2" type="ORF">KP78_34120</name>
</gene>
<dbReference type="STRING" id="889306.KP78_34120"/>